<evidence type="ECO:0000256" key="1">
    <source>
        <dbReference type="SAM" id="Phobius"/>
    </source>
</evidence>
<feature type="transmembrane region" description="Helical" evidence="1">
    <location>
        <begin position="51"/>
        <end position="71"/>
    </location>
</feature>
<proteinExistence type="predicted"/>
<dbReference type="AlphaFoldDB" id="A0A7L9FFA8"/>
<organism evidence="3 4">
    <name type="scientific">Infirmifilum lucidum</name>
    <dbReference type="NCBI Taxonomy" id="2776706"/>
    <lineage>
        <taxon>Archaea</taxon>
        <taxon>Thermoproteota</taxon>
        <taxon>Thermoprotei</taxon>
        <taxon>Thermofilales</taxon>
        <taxon>Thermofilaceae</taxon>
        <taxon>Infirmifilum</taxon>
    </lineage>
</organism>
<keyword evidence="1" id="KW-0812">Transmembrane</keyword>
<sequence>MIDWLLRIASGVGGYLGVFVISVLGNLIPFIPIPYLVAVYLYAALIPGCNPILLGLVSGVGAGFGKLLIYFTSRGVSHIVLSEDTRKRYSRLSSMLGMWGAIAVFLFAATPSPDDVIIVLLGLMGYNPLKFFIGVTAGKVVISILTAYTGMAVAEITGGEFWIELTASIVLFIVVMVVISLIDWEGVLVTLGERGVKGLVDEVKSKGLAAVFFSRKTNKKTRS</sequence>
<keyword evidence="1" id="KW-1133">Transmembrane helix</keyword>
<feature type="domain" description="VTT" evidence="2">
    <location>
        <begin position="36"/>
        <end position="150"/>
    </location>
</feature>
<reference evidence="3 4" key="1">
    <citation type="submission" date="2020-10" db="EMBL/GenBank/DDBJ databases">
        <title>Thermofilum lucidum 3507LT sp. nov. a novel member of Thermofilaceae family isolated from Chile hot spring, and proposal of description order Thermofilales.</title>
        <authorList>
            <person name="Zayulina K.S."/>
            <person name="Elcheninov A.G."/>
            <person name="Toshchakov S.V."/>
            <person name="Kublanov I.V."/>
        </authorList>
    </citation>
    <scope>NUCLEOTIDE SEQUENCE [LARGE SCALE GENOMIC DNA]</scope>
    <source>
        <strain evidence="3 4">3507LT</strain>
    </source>
</reference>
<dbReference type="KEGG" id="thel:IG193_05970"/>
<protein>
    <recommendedName>
        <fullName evidence="2">VTT domain-containing protein</fullName>
    </recommendedName>
</protein>
<keyword evidence="4" id="KW-1185">Reference proteome</keyword>
<evidence type="ECO:0000259" key="2">
    <source>
        <dbReference type="Pfam" id="PF09335"/>
    </source>
</evidence>
<feature type="transmembrane region" description="Helical" evidence="1">
    <location>
        <begin position="12"/>
        <end position="45"/>
    </location>
</feature>
<feature type="transmembrane region" description="Helical" evidence="1">
    <location>
        <begin position="92"/>
        <end position="111"/>
    </location>
</feature>
<feature type="transmembrane region" description="Helical" evidence="1">
    <location>
        <begin position="161"/>
        <end position="182"/>
    </location>
</feature>
<dbReference type="PANTHER" id="PTHR42709:SF10">
    <property type="entry name" value="SNARE ASSOCIATED GOLGI PROTEIN"/>
    <property type="match status" value="1"/>
</dbReference>
<accession>A0A7L9FFA8</accession>
<dbReference type="Proteomes" id="UP000594121">
    <property type="component" value="Chromosome"/>
</dbReference>
<gene>
    <name evidence="3" type="ORF">IG193_05970</name>
</gene>
<dbReference type="Pfam" id="PF09335">
    <property type="entry name" value="VTT_dom"/>
    <property type="match status" value="1"/>
</dbReference>
<keyword evidence="1" id="KW-0472">Membrane</keyword>
<evidence type="ECO:0000313" key="3">
    <source>
        <dbReference type="EMBL" id="QOJ78311.1"/>
    </source>
</evidence>
<feature type="transmembrane region" description="Helical" evidence="1">
    <location>
        <begin position="131"/>
        <end position="154"/>
    </location>
</feature>
<dbReference type="InterPro" id="IPR051311">
    <property type="entry name" value="DedA_domain"/>
</dbReference>
<dbReference type="GO" id="GO:0005886">
    <property type="term" value="C:plasma membrane"/>
    <property type="evidence" value="ECO:0007669"/>
    <property type="project" value="TreeGrafter"/>
</dbReference>
<evidence type="ECO:0000313" key="4">
    <source>
        <dbReference type="Proteomes" id="UP000594121"/>
    </source>
</evidence>
<dbReference type="GeneID" id="59149424"/>
<dbReference type="PANTHER" id="PTHR42709">
    <property type="entry name" value="ALKALINE PHOSPHATASE LIKE PROTEIN"/>
    <property type="match status" value="1"/>
</dbReference>
<dbReference type="EMBL" id="CP062310">
    <property type="protein sequence ID" value="QOJ78311.1"/>
    <property type="molecule type" value="Genomic_DNA"/>
</dbReference>
<name>A0A7L9FFA8_9CREN</name>
<dbReference type="InterPro" id="IPR032816">
    <property type="entry name" value="VTT_dom"/>
</dbReference>
<dbReference type="InParanoid" id="A0A7L9FFA8"/>
<dbReference type="RefSeq" id="WP_192818283.1">
    <property type="nucleotide sequence ID" value="NZ_CP062310.1"/>
</dbReference>